<dbReference type="Proteomes" id="UP000678895">
    <property type="component" value="Unassembled WGS sequence"/>
</dbReference>
<sequence>MKKFNHVLLALSIIFGSLFFNMSSTQAASPFVGGLLGGEQIQIGTAVGQSATVSTLITDGDISTSVLLSNGNMGWFTFVTPVDISAIAAKFTNTAAVEFYDSNNNLLQRYELLNNDGTQMLPTVVQGVSTVALKYTGANSRVYEWNVFTNPTTAPLPTTINWIQGGDQVAKLEWANTGAESYNVKRATSPGGPYNLLATVKGLAYTDISVANGTTYYYVVSAVNQAGESTNSGEKSIKPDISNYTGGLLDWKTLQVGKTITTAASTTREVTDNNTITNTLLSNGNFMWYTFASPVDISAIAAKFTNTAAVEFYDSNNNLLQRYELLNNDGTQMLPTVVQGVSTVALKYTGANSRVYEWNVFTNPTTAPLPTTINWIQGGDQVVKLEWANTGAESYNVKRATSPGGPYNLLATVKGLAYTDISVVNGTAYYYVVSAVNQAGESTNSGEKSIRPDATMFTGGLLDWKTLQVGKTITTATSTTREVTDNNTSTNTLLSNGNFMWYTFTSPVEITSVVAKFTNNVVVEFYDSNNNLLEQYAITKSDQVQLLPAPVESVSIVALKYTGANSRVYEWNIFGEGGEVLPEKPLNLTATAGNKQVVLNWSSSDSSVTEFHVKRSTIPGGTYTTINTVTSGTYSYTDTNVVNGTTYYYVVSAVNAVGEGQNSNEASATPKGSDVVNPPNPGEGQTGERALLRIILISGMDREYDLSMAEVNAFINWYEARANGSGNVMFAFDKHNNNKGPFVARKDYVFYDKILTFEVNSYNTGTSTPEIPDYDPEAH</sequence>
<feature type="domain" description="Fibronectin type-III" evidence="3">
    <location>
        <begin position="582"/>
        <end position="673"/>
    </location>
</feature>
<name>A0A919Y3K1_9BACL</name>
<evidence type="ECO:0000259" key="3">
    <source>
        <dbReference type="PROSITE" id="PS50853"/>
    </source>
</evidence>
<keyword evidence="5" id="KW-1185">Reference proteome</keyword>
<organism evidence="4 5">
    <name type="scientific">Paenibacillus apis</name>
    <dbReference type="NCBI Taxonomy" id="1792174"/>
    <lineage>
        <taxon>Bacteria</taxon>
        <taxon>Bacillati</taxon>
        <taxon>Bacillota</taxon>
        <taxon>Bacilli</taxon>
        <taxon>Bacillales</taxon>
        <taxon>Paenibacillaceae</taxon>
        <taxon>Paenibacillus</taxon>
    </lineage>
</organism>
<dbReference type="SMART" id="SM00060">
    <property type="entry name" value="FN3"/>
    <property type="match status" value="3"/>
</dbReference>
<proteinExistence type="predicted"/>
<dbReference type="AlphaFoldDB" id="A0A919Y3K1"/>
<feature type="signal peptide" evidence="2">
    <location>
        <begin position="1"/>
        <end position="27"/>
    </location>
</feature>
<evidence type="ECO:0000256" key="2">
    <source>
        <dbReference type="SAM" id="SignalP"/>
    </source>
</evidence>
<feature type="region of interest" description="Disordered" evidence="1">
    <location>
        <begin position="661"/>
        <end position="686"/>
    </location>
</feature>
<evidence type="ECO:0000313" key="5">
    <source>
        <dbReference type="Proteomes" id="UP000678895"/>
    </source>
</evidence>
<dbReference type="RefSeq" id="WP_301625729.1">
    <property type="nucleotide sequence ID" value="NZ_BORS01000003.1"/>
</dbReference>
<gene>
    <name evidence="4" type="ORF">J41TS4_12680</name>
</gene>
<dbReference type="Pfam" id="PF00041">
    <property type="entry name" value="fn3"/>
    <property type="match status" value="1"/>
</dbReference>
<dbReference type="CDD" id="cd00063">
    <property type="entry name" value="FN3"/>
    <property type="match status" value="1"/>
</dbReference>
<dbReference type="EMBL" id="BORS01000003">
    <property type="protein sequence ID" value="GIO41510.1"/>
    <property type="molecule type" value="Genomic_DNA"/>
</dbReference>
<accession>A0A919Y3K1</accession>
<dbReference type="PROSITE" id="PS50853">
    <property type="entry name" value="FN3"/>
    <property type="match status" value="1"/>
</dbReference>
<reference evidence="4" key="1">
    <citation type="submission" date="2021-03" db="EMBL/GenBank/DDBJ databases">
        <title>Antimicrobial resistance genes in bacteria isolated from Japanese honey, and their potential for conferring macrolide and lincosamide resistance in the American foulbrood pathogen Paenibacillus larvae.</title>
        <authorList>
            <person name="Okamoto M."/>
            <person name="Kumagai M."/>
            <person name="Kanamori H."/>
            <person name="Takamatsu D."/>
        </authorList>
    </citation>
    <scope>NUCLEOTIDE SEQUENCE</scope>
    <source>
        <strain evidence="4">J41TS4</strain>
    </source>
</reference>
<evidence type="ECO:0000256" key="1">
    <source>
        <dbReference type="SAM" id="MobiDB-lite"/>
    </source>
</evidence>
<dbReference type="InterPro" id="IPR003961">
    <property type="entry name" value="FN3_dom"/>
</dbReference>
<protein>
    <recommendedName>
        <fullName evidence="3">Fibronectin type-III domain-containing protein</fullName>
    </recommendedName>
</protein>
<dbReference type="Gene3D" id="2.60.40.10">
    <property type="entry name" value="Immunoglobulins"/>
    <property type="match status" value="3"/>
</dbReference>
<comment type="caution">
    <text evidence="4">The sequence shown here is derived from an EMBL/GenBank/DDBJ whole genome shotgun (WGS) entry which is preliminary data.</text>
</comment>
<feature type="chain" id="PRO_5036965989" description="Fibronectin type-III domain-containing protein" evidence="2">
    <location>
        <begin position="28"/>
        <end position="779"/>
    </location>
</feature>
<evidence type="ECO:0000313" key="4">
    <source>
        <dbReference type="EMBL" id="GIO41510.1"/>
    </source>
</evidence>
<dbReference type="InterPro" id="IPR036116">
    <property type="entry name" value="FN3_sf"/>
</dbReference>
<keyword evidence="2" id="KW-0732">Signal</keyword>
<dbReference type="InterPro" id="IPR013783">
    <property type="entry name" value="Ig-like_fold"/>
</dbReference>
<dbReference type="SUPFAM" id="SSF49265">
    <property type="entry name" value="Fibronectin type III"/>
    <property type="match status" value="3"/>
</dbReference>